<gene>
    <name evidence="1 3" type="ORF">BDZ99DRAFT_24138</name>
</gene>
<protein>
    <submittedName>
        <fullName evidence="1 3">Uncharacterized protein</fullName>
    </submittedName>
</protein>
<dbReference type="Proteomes" id="UP000504636">
    <property type="component" value="Unplaced"/>
</dbReference>
<keyword evidence="2" id="KW-1185">Reference proteome</keyword>
<accession>A0A6A6Z9J0</accession>
<sequence length="172" mass="19043">MMAEACFAYLAKICELLRRDVEPDTAFYVLSFAHHAASNVMHYASESGKTLSPTLEGLLPQHLDTKLPSKFVSPPGSSIGTDMLQSAIYIDNKEILERIVSVGGQHLLTTKDGQGCFSAPWRNEHRESECHQGASQTWSRRACGGQILRLDSSPYRVHLVSMPNRNSSISHN</sequence>
<dbReference type="GeneID" id="54454493"/>
<reference evidence="1 3" key="1">
    <citation type="journal article" date="2020" name="Stud. Mycol.">
        <title>101 Dothideomycetes genomes: a test case for predicting lifestyles and emergence of pathogens.</title>
        <authorList>
            <person name="Haridas S."/>
            <person name="Albert R."/>
            <person name="Binder M."/>
            <person name="Bloem J."/>
            <person name="Labutti K."/>
            <person name="Salamov A."/>
            <person name="Andreopoulos B."/>
            <person name="Baker S."/>
            <person name="Barry K."/>
            <person name="Bills G."/>
            <person name="Bluhm B."/>
            <person name="Cannon C."/>
            <person name="Castanera R."/>
            <person name="Culley D."/>
            <person name="Daum C."/>
            <person name="Ezra D."/>
            <person name="Gonzalez J."/>
            <person name="Henrissat B."/>
            <person name="Kuo A."/>
            <person name="Liang C."/>
            <person name="Lipzen A."/>
            <person name="Lutzoni F."/>
            <person name="Magnuson J."/>
            <person name="Mondo S."/>
            <person name="Nolan M."/>
            <person name="Ohm R."/>
            <person name="Pangilinan J."/>
            <person name="Park H.-J."/>
            <person name="Ramirez L."/>
            <person name="Alfaro M."/>
            <person name="Sun H."/>
            <person name="Tritt A."/>
            <person name="Yoshinaga Y."/>
            <person name="Zwiers L.-H."/>
            <person name="Turgeon B."/>
            <person name="Goodwin S."/>
            <person name="Spatafora J."/>
            <person name="Crous P."/>
            <person name="Grigoriev I."/>
        </authorList>
    </citation>
    <scope>NUCLEOTIDE SEQUENCE</scope>
    <source>
        <strain evidence="1 3">CBS 304.34</strain>
    </source>
</reference>
<evidence type="ECO:0000313" key="1">
    <source>
        <dbReference type="EMBL" id="KAF2817792.1"/>
    </source>
</evidence>
<evidence type="ECO:0000313" key="2">
    <source>
        <dbReference type="Proteomes" id="UP000504636"/>
    </source>
</evidence>
<dbReference type="AlphaFoldDB" id="A0A6A6Z9J0"/>
<reference evidence="3" key="3">
    <citation type="submission" date="2025-04" db="UniProtKB">
        <authorList>
            <consortium name="RefSeq"/>
        </authorList>
    </citation>
    <scope>IDENTIFICATION</scope>
    <source>
        <strain evidence="3">CBS 304.34</strain>
    </source>
</reference>
<organism evidence="1">
    <name type="scientific">Mytilinidion resinicola</name>
    <dbReference type="NCBI Taxonomy" id="574789"/>
    <lineage>
        <taxon>Eukaryota</taxon>
        <taxon>Fungi</taxon>
        <taxon>Dikarya</taxon>
        <taxon>Ascomycota</taxon>
        <taxon>Pezizomycotina</taxon>
        <taxon>Dothideomycetes</taxon>
        <taxon>Pleosporomycetidae</taxon>
        <taxon>Mytilinidiales</taxon>
        <taxon>Mytilinidiaceae</taxon>
        <taxon>Mytilinidion</taxon>
    </lineage>
</organism>
<reference evidence="3" key="2">
    <citation type="submission" date="2020-04" db="EMBL/GenBank/DDBJ databases">
        <authorList>
            <consortium name="NCBI Genome Project"/>
        </authorList>
    </citation>
    <scope>NUCLEOTIDE SEQUENCE</scope>
    <source>
        <strain evidence="3">CBS 304.34</strain>
    </source>
</reference>
<evidence type="ECO:0000313" key="3">
    <source>
        <dbReference type="RefSeq" id="XP_033584756.1"/>
    </source>
</evidence>
<name>A0A6A6Z9J0_9PEZI</name>
<dbReference type="RefSeq" id="XP_033584756.1">
    <property type="nucleotide sequence ID" value="XM_033713600.1"/>
</dbReference>
<proteinExistence type="predicted"/>
<dbReference type="EMBL" id="MU003692">
    <property type="protein sequence ID" value="KAF2817792.1"/>
    <property type="molecule type" value="Genomic_DNA"/>
</dbReference>